<dbReference type="WBParaSite" id="PDA_v2.g6061.t1">
    <property type="protein sequence ID" value="PDA_v2.g6061.t1"/>
    <property type="gene ID" value="PDA_v2.g6061"/>
</dbReference>
<dbReference type="AlphaFoldDB" id="A0A914QQB3"/>
<dbReference type="Gene3D" id="3.80.10.10">
    <property type="entry name" value="Ribonuclease Inhibitor"/>
    <property type="match status" value="1"/>
</dbReference>
<dbReference type="InterPro" id="IPR032675">
    <property type="entry name" value="LRR_dom_sf"/>
</dbReference>
<proteinExistence type="predicted"/>
<dbReference type="PANTHER" id="PTHR24373">
    <property type="entry name" value="SLIT RELATED LEUCINE-RICH REPEAT NEURONAL PROTEIN"/>
    <property type="match status" value="1"/>
</dbReference>
<dbReference type="PANTHER" id="PTHR24373:SF370">
    <property type="entry name" value="FISH-LIPS, ISOFORM E"/>
    <property type="match status" value="1"/>
</dbReference>
<evidence type="ECO:0000313" key="3">
    <source>
        <dbReference type="WBParaSite" id="PDA_v2.g6061.t1"/>
    </source>
</evidence>
<dbReference type="Proteomes" id="UP000887578">
    <property type="component" value="Unplaced"/>
</dbReference>
<dbReference type="SUPFAM" id="SSF52058">
    <property type="entry name" value="L domain-like"/>
    <property type="match status" value="1"/>
</dbReference>
<evidence type="ECO:0000256" key="1">
    <source>
        <dbReference type="ARBA" id="ARBA00022729"/>
    </source>
</evidence>
<dbReference type="InterPro" id="IPR001611">
    <property type="entry name" value="Leu-rich_rpt"/>
</dbReference>
<accession>A0A914QQB3</accession>
<dbReference type="GO" id="GO:0005615">
    <property type="term" value="C:extracellular space"/>
    <property type="evidence" value="ECO:0007669"/>
    <property type="project" value="TreeGrafter"/>
</dbReference>
<name>A0A914QQB3_9BILA</name>
<keyword evidence="1" id="KW-0732">Signal</keyword>
<dbReference type="PROSITE" id="PS51450">
    <property type="entry name" value="LRR"/>
    <property type="match status" value="2"/>
</dbReference>
<organism evidence="2 3">
    <name type="scientific">Panagrolaimus davidi</name>
    <dbReference type="NCBI Taxonomy" id="227884"/>
    <lineage>
        <taxon>Eukaryota</taxon>
        <taxon>Metazoa</taxon>
        <taxon>Ecdysozoa</taxon>
        <taxon>Nematoda</taxon>
        <taxon>Chromadorea</taxon>
        <taxon>Rhabditida</taxon>
        <taxon>Tylenchina</taxon>
        <taxon>Panagrolaimomorpha</taxon>
        <taxon>Panagrolaimoidea</taxon>
        <taxon>Panagrolaimidae</taxon>
        <taxon>Panagrolaimus</taxon>
    </lineage>
</organism>
<sequence>MGSSYYNRRREQYVRNIRVRNIKYTTNTVLTVAEKSAYLNYAHKIEEYAKNDSAKREEAFTKFKLTTRKDEPLRNKRVEDLLTALRDLCDPPDGRIVKRENARYNHALPVNTDIEIEKKNDRTFIRLDDFSKTRSIYVDGIFLKDIYSKWFEATNLNALHLINVSPFETSGSWKRFENGIQKCSKLEHLSLSYCNIKDISDEIFKALPTSIINLDLSGNDLTRISPLITRLSNLEIIVFSNNKNLGDDGFPWDGIPETCTMMYLDNVKLTKVPHTIRRLIKLEILQISGPWK</sequence>
<dbReference type="GO" id="GO:0031012">
    <property type="term" value="C:extracellular matrix"/>
    <property type="evidence" value="ECO:0007669"/>
    <property type="project" value="TreeGrafter"/>
</dbReference>
<reference evidence="3" key="1">
    <citation type="submission" date="2022-11" db="UniProtKB">
        <authorList>
            <consortium name="WormBaseParasite"/>
        </authorList>
    </citation>
    <scope>IDENTIFICATION</scope>
</reference>
<protein>
    <submittedName>
        <fullName evidence="3">Uncharacterized protein</fullName>
    </submittedName>
</protein>
<dbReference type="InterPro" id="IPR050328">
    <property type="entry name" value="Dev_Immune_Receptor"/>
</dbReference>
<keyword evidence="2" id="KW-1185">Reference proteome</keyword>
<evidence type="ECO:0000313" key="2">
    <source>
        <dbReference type="Proteomes" id="UP000887578"/>
    </source>
</evidence>
<dbReference type="Pfam" id="PF00560">
    <property type="entry name" value="LRR_1"/>
    <property type="match status" value="1"/>
</dbReference>